<dbReference type="EMBL" id="CAJVPU010018228">
    <property type="protein sequence ID" value="CAG8664609.1"/>
    <property type="molecule type" value="Genomic_DNA"/>
</dbReference>
<accession>A0ACA9NRP6</accession>
<comment type="caution">
    <text evidence="1">The sequence shown here is derived from an EMBL/GenBank/DDBJ whole genome shotgun (WGS) entry which is preliminary data.</text>
</comment>
<proteinExistence type="predicted"/>
<protein>
    <submittedName>
        <fullName evidence="1">3172_t:CDS:1</fullName>
    </submittedName>
</protein>
<evidence type="ECO:0000313" key="1">
    <source>
        <dbReference type="EMBL" id="CAG8664609.1"/>
    </source>
</evidence>
<evidence type="ECO:0000313" key="2">
    <source>
        <dbReference type="Proteomes" id="UP000789702"/>
    </source>
</evidence>
<dbReference type="Proteomes" id="UP000789702">
    <property type="component" value="Unassembled WGS sequence"/>
</dbReference>
<keyword evidence="2" id="KW-1185">Reference proteome</keyword>
<reference evidence="1" key="1">
    <citation type="submission" date="2021-06" db="EMBL/GenBank/DDBJ databases">
        <authorList>
            <person name="Kallberg Y."/>
            <person name="Tangrot J."/>
            <person name="Rosling A."/>
        </authorList>
    </citation>
    <scope>NUCLEOTIDE SEQUENCE</scope>
    <source>
        <strain evidence="1">IL203A</strain>
    </source>
</reference>
<organism evidence="1 2">
    <name type="scientific">Dentiscutata heterogama</name>
    <dbReference type="NCBI Taxonomy" id="1316150"/>
    <lineage>
        <taxon>Eukaryota</taxon>
        <taxon>Fungi</taxon>
        <taxon>Fungi incertae sedis</taxon>
        <taxon>Mucoromycota</taxon>
        <taxon>Glomeromycotina</taxon>
        <taxon>Glomeromycetes</taxon>
        <taxon>Diversisporales</taxon>
        <taxon>Gigasporaceae</taxon>
        <taxon>Dentiscutata</taxon>
    </lineage>
</organism>
<gene>
    <name evidence="1" type="ORF">DHETER_LOCUS9908</name>
</gene>
<sequence length="45" mass="5376">NHQIISLFGLVWSVIYQKVDLSWTYFSAQTSFPDLPWSWDSYSFD</sequence>
<name>A0ACA9NRP6_9GLOM</name>
<feature type="non-terminal residue" evidence="1">
    <location>
        <position position="1"/>
    </location>
</feature>